<keyword evidence="1" id="KW-1133">Transmembrane helix</keyword>
<evidence type="ECO:0000313" key="2">
    <source>
        <dbReference type="EMBL" id="RDV04198.1"/>
    </source>
</evidence>
<gene>
    <name evidence="2" type="ORF">DXH78_06135</name>
</gene>
<proteinExistence type="predicted"/>
<organism evidence="2 3">
    <name type="scientific">Undibacter mobilis</name>
    <dbReference type="NCBI Taxonomy" id="2292256"/>
    <lineage>
        <taxon>Bacteria</taxon>
        <taxon>Pseudomonadati</taxon>
        <taxon>Pseudomonadota</taxon>
        <taxon>Alphaproteobacteria</taxon>
        <taxon>Hyphomicrobiales</taxon>
        <taxon>Nitrobacteraceae</taxon>
        <taxon>Undibacter</taxon>
    </lineage>
</organism>
<evidence type="ECO:0000256" key="1">
    <source>
        <dbReference type="SAM" id="Phobius"/>
    </source>
</evidence>
<sequence>MHPALHSWRDELPGHAVRLMAYVGGLVLLSIVAAEFYQSTPVKTAIAPVDRSDWIEIDKPFPAFTLSIPEAAGQPERYAIRRHAAGDGRKDILGLGDPDGLTPYFEVAIYRAGSEIARFAPPIEAIVSDAAALGPVNIKPATEPLATKFGPLAMARFETSQGAKRFCLGFVRSYDDPMLQISGRFCQGDSFVQDSTLSCALDRLTLLYAGSEPKIGALFAHAELNRSYCGQRDPLMTPTPKYRALWKALEMGPPPVHRTDR</sequence>
<reference evidence="3" key="1">
    <citation type="submission" date="2018-08" db="EMBL/GenBank/DDBJ databases">
        <authorList>
            <person name="Kim S.-J."/>
            <person name="Jung G.-Y."/>
        </authorList>
    </citation>
    <scope>NUCLEOTIDE SEQUENCE [LARGE SCALE GENOMIC DNA]</scope>
    <source>
        <strain evidence="3">GY_H</strain>
    </source>
</reference>
<dbReference type="Proteomes" id="UP000263993">
    <property type="component" value="Unassembled WGS sequence"/>
</dbReference>
<comment type="caution">
    <text evidence="2">The sequence shown here is derived from an EMBL/GenBank/DDBJ whole genome shotgun (WGS) entry which is preliminary data.</text>
</comment>
<dbReference type="RefSeq" id="WP_115516224.1">
    <property type="nucleotide sequence ID" value="NZ_QRGO01000001.1"/>
</dbReference>
<dbReference type="OrthoDB" id="8452157at2"/>
<evidence type="ECO:0000313" key="3">
    <source>
        <dbReference type="Proteomes" id="UP000263993"/>
    </source>
</evidence>
<accession>A0A371B9D9</accession>
<dbReference type="EMBL" id="QRGO01000001">
    <property type="protein sequence ID" value="RDV04198.1"/>
    <property type="molecule type" value="Genomic_DNA"/>
</dbReference>
<feature type="transmembrane region" description="Helical" evidence="1">
    <location>
        <begin position="20"/>
        <end position="37"/>
    </location>
</feature>
<keyword evidence="1" id="KW-0472">Membrane</keyword>
<dbReference type="AlphaFoldDB" id="A0A371B9D9"/>
<name>A0A371B9D9_9BRAD</name>
<protein>
    <submittedName>
        <fullName evidence="2">Uncharacterized protein</fullName>
    </submittedName>
</protein>
<keyword evidence="1" id="KW-0812">Transmembrane</keyword>
<keyword evidence="3" id="KW-1185">Reference proteome</keyword>